<sequence>MSIRINATVQEARTAANHSQEQWDRFYFITKDEARQLAEAHPDWKRWILIPANEKEQMLERINTRLRAEGIPPVEMIILKWRVSQLLRDIQRKYEAGSMLQGMPDSPIASGQQRSVIEPTANGVFTKRDSSIRPNTGCVVPKPSEEICLLQCAFNVEKGTPDQHSVFEPDTPTAQRGMDNEDRAS</sequence>
<protein>
    <submittedName>
        <fullName evidence="2">Uncharacterized protein</fullName>
    </submittedName>
</protein>
<dbReference type="EMBL" id="PDXD01000020">
    <property type="protein sequence ID" value="RYN73565.1"/>
    <property type="molecule type" value="Genomic_DNA"/>
</dbReference>
<dbReference type="AlphaFoldDB" id="A0A4Q4NDJ1"/>
<reference evidence="3" key="1">
    <citation type="journal article" date="2019" name="bioRxiv">
        <title>Genomics, evolutionary history and diagnostics of the Alternaria alternata species group including apple and Asian pear pathotypes.</title>
        <authorList>
            <person name="Armitage A.D."/>
            <person name="Cockerton H.M."/>
            <person name="Sreenivasaprasad S."/>
            <person name="Woodhall J.W."/>
            <person name="Lane C.R."/>
            <person name="Harrison R.J."/>
            <person name="Clarkson J.P."/>
        </authorList>
    </citation>
    <scope>NUCLEOTIDE SEQUENCE [LARGE SCALE GENOMIC DNA]</scope>
    <source>
        <strain evidence="3">FERA 1177</strain>
    </source>
</reference>
<comment type="caution">
    <text evidence="2">The sequence shown here is derived from an EMBL/GenBank/DDBJ whole genome shotgun (WGS) entry which is preliminary data.</text>
</comment>
<dbReference type="VEuPathDB" id="FungiDB:CC77DRAFT_1057125"/>
<evidence type="ECO:0000256" key="1">
    <source>
        <dbReference type="SAM" id="MobiDB-lite"/>
    </source>
</evidence>
<accession>A0A4Q4NDJ1</accession>
<dbReference type="Proteomes" id="UP000291422">
    <property type="component" value="Unassembled WGS sequence"/>
</dbReference>
<gene>
    <name evidence="2" type="ORF">AA0117_g7652</name>
</gene>
<evidence type="ECO:0000313" key="2">
    <source>
        <dbReference type="EMBL" id="RYN73565.1"/>
    </source>
</evidence>
<feature type="region of interest" description="Disordered" evidence="1">
    <location>
        <begin position="160"/>
        <end position="185"/>
    </location>
</feature>
<organism evidence="2 3">
    <name type="scientific">Alternaria alternata</name>
    <name type="common">Alternaria rot fungus</name>
    <name type="synonym">Torula alternata</name>
    <dbReference type="NCBI Taxonomy" id="5599"/>
    <lineage>
        <taxon>Eukaryota</taxon>
        <taxon>Fungi</taxon>
        <taxon>Dikarya</taxon>
        <taxon>Ascomycota</taxon>
        <taxon>Pezizomycotina</taxon>
        <taxon>Dothideomycetes</taxon>
        <taxon>Pleosporomycetidae</taxon>
        <taxon>Pleosporales</taxon>
        <taxon>Pleosporineae</taxon>
        <taxon>Pleosporaceae</taxon>
        <taxon>Alternaria</taxon>
        <taxon>Alternaria sect. Alternaria</taxon>
        <taxon>Alternaria alternata complex</taxon>
    </lineage>
</organism>
<name>A0A4Q4NDJ1_ALTAL</name>
<proteinExistence type="predicted"/>
<evidence type="ECO:0000313" key="3">
    <source>
        <dbReference type="Proteomes" id="UP000291422"/>
    </source>
</evidence>